<dbReference type="InterPro" id="IPR036770">
    <property type="entry name" value="Ankyrin_rpt-contain_sf"/>
</dbReference>
<dbReference type="Proteomes" id="UP000327493">
    <property type="component" value="Chromosome 16"/>
</dbReference>
<reference evidence="6 7" key="1">
    <citation type="submission" date="2019-08" db="EMBL/GenBank/DDBJ databases">
        <title>A chromosome-level genome assembly, high-density linkage maps, and genome scans reveal the genomic architecture of hybrid incompatibilities underlying speciation via character displacement in darters (Percidae: Etheostominae).</title>
        <authorList>
            <person name="Moran R.L."/>
            <person name="Catchen J.M."/>
            <person name="Fuller R.C."/>
        </authorList>
    </citation>
    <scope>NUCLEOTIDE SEQUENCE [LARGE SCALE GENOMIC DNA]</scope>
    <source>
        <strain evidence="6">EspeVRDwgs_2016</strain>
        <tissue evidence="6">Muscle</tissue>
    </source>
</reference>
<dbReference type="InterPro" id="IPR002110">
    <property type="entry name" value="Ankyrin_rpt"/>
</dbReference>
<feature type="non-terminal residue" evidence="6">
    <location>
        <position position="1"/>
    </location>
</feature>
<keyword evidence="7" id="KW-1185">Reference proteome</keyword>
<feature type="compositionally biased region" description="Low complexity" evidence="5">
    <location>
        <begin position="317"/>
        <end position="329"/>
    </location>
</feature>
<feature type="region of interest" description="Disordered" evidence="5">
    <location>
        <begin position="313"/>
        <end position="341"/>
    </location>
</feature>
<proteinExistence type="inferred from homology"/>
<evidence type="ECO:0000256" key="3">
    <source>
        <dbReference type="ARBA" id="ARBA00038122"/>
    </source>
</evidence>
<accession>A0A5J5CZ60</accession>
<comment type="similarity">
    <text evidence="3">Belongs to the SOWAH family.</text>
</comment>
<dbReference type="PROSITE" id="PS50088">
    <property type="entry name" value="ANK_REPEAT"/>
    <property type="match status" value="1"/>
</dbReference>
<protein>
    <submittedName>
        <fullName evidence="6">Uncharacterized protein</fullName>
    </submittedName>
</protein>
<dbReference type="AlphaFoldDB" id="A0A5J5CZ60"/>
<gene>
    <name evidence="6" type="ORF">FQN60_008406</name>
</gene>
<keyword evidence="2 4" id="KW-0040">ANK repeat</keyword>
<dbReference type="PROSITE" id="PS50297">
    <property type="entry name" value="ANK_REP_REGION"/>
    <property type="match status" value="1"/>
</dbReference>
<feature type="region of interest" description="Disordered" evidence="5">
    <location>
        <begin position="139"/>
        <end position="215"/>
    </location>
</feature>
<dbReference type="EMBL" id="VOFY01000016">
    <property type="protein sequence ID" value="KAA8584621.1"/>
    <property type="molecule type" value="Genomic_DNA"/>
</dbReference>
<evidence type="ECO:0000256" key="4">
    <source>
        <dbReference type="PROSITE-ProRule" id="PRU00023"/>
    </source>
</evidence>
<evidence type="ECO:0000256" key="2">
    <source>
        <dbReference type="ARBA" id="ARBA00023043"/>
    </source>
</evidence>
<dbReference type="PANTHER" id="PTHR14491">
    <property type="entry name" value="SOSONDOWAH, ISOFORM G"/>
    <property type="match status" value="1"/>
</dbReference>
<evidence type="ECO:0000313" key="7">
    <source>
        <dbReference type="Proteomes" id="UP000327493"/>
    </source>
</evidence>
<dbReference type="PANTHER" id="PTHR14491:SF3">
    <property type="entry name" value="ANKYRIN REPEAT DOMAIN-CONTAINING PROTEIN SOWAHB"/>
    <property type="match status" value="1"/>
</dbReference>
<evidence type="ECO:0000256" key="5">
    <source>
        <dbReference type="SAM" id="MobiDB-lite"/>
    </source>
</evidence>
<organism evidence="6 7">
    <name type="scientific">Etheostoma spectabile</name>
    <name type="common">orangethroat darter</name>
    <dbReference type="NCBI Taxonomy" id="54343"/>
    <lineage>
        <taxon>Eukaryota</taxon>
        <taxon>Metazoa</taxon>
        <taxon>Chordata</taxon>
        <taxon>Craniata</taxon>
        <taxon>Vertebrata</taxon>
        <taxon>Euteleostomi</taxon>
        <taxon>Actinopterygii</taxon>
        <taxon>Neopterygii</taxon>
        <taxon>Teleostei</taxon>
        <taxon>Neoteleostei</taxon>
        <taxon>Acanthomorphata</taxon>
        <taxon>Eupercaria</taxon>
        <taxon>Perciformes</taxon>
        <taxon>Percoidei</taxon>
        <taxon>Percidae</taxon>
        <taxon>Etheostomatinae</taxon>
        <taxon>Etheostoma</taxon>
    </lineage>
</organism>
<feature type="compositionally biased region" description="Low complexity" evidence="5">
    <location>
        <begin position="149"/>
        <end position="160"/>
    </location>
</feature>
<keyword evidence="1" id="KW-0677">Repeat</keyword>
<name>A0A5J5CZ60_9PERO</name>
<feature type="region of interest" description="Disordered" evidence="5">
    <location>
        <begin position="247"/>
        <end position="292"/>
    </location>
</feature>
<feature type="region of interest" description="Disordered" evidence="5">
    <location>
        <begin position="406"/>
        <end position="443"/>
    </location>
</feature>
<feature type="region of interest" description="Disordered" evidence="5">
    <location>
        <begin position="581"/>
        <end position="624"/>
    </location>
</feature>
<dbReference type="Pfam" id="PF12796">
    <property type="entry name" value="Ank_2"/>
    <property type="match status" value="1"/>
</dbReference>
<sequence>AAQVVSQSSVSLSEPFAPDQCTKAQNRVGFGLPPGITPALKHHGETSQRLPVPETLRGREACLQPVGGLHQEPPLHAISLQLQAAPRYIRNRQSYKSAVSVDEDEEEEEAFQIRQCSAGVEQPLSTPLRDMGRAISASSPCILDPPVSPSVVSSSSSSSSERNLPKIYVQDMERETMTPRVPGWSLDSGVGQKGPWAGSRLEPGSVSGASTRQSLPLEAEHIIASPDRVTEVGPNHDAHADHRYSQPASVQLDPRQGLDQSQGEWPSSSHSTVFSPSSDAGPSSNDHLSPGGFGWNSSYEDLHTRAGDIYDREEAESSAGSTSSPPLGLQSPVARRLSSHSRSRMCRSLGADLDQLLQEESRAAGGSEAARLNRLHLISSSLSLRYNVSSSSLSSCSTPPRCQSLAELDEGVKGRRGGGRRSSPITTSSTARHEGPSRQSMVPLEPREHDWLVKGASGAWPDIYTLFREDSSLLNRQDFISGFTMLHWIAKHGDHRVLNTLWYGVEKAGLTFNINAKSTCGHTPLHIAAIHDNQNIMRLLVNKFNADVKLRDTSGKKAWQYLSSTAQPDVFQLLGAPLRPAGEGDGGVVRENQEQRSQTPRRRRHHLSFASSGERPLTMSGTTRVKRSTSIAAFLKHRSLLPFHGHQSDSSV</sequence>
<feature type="region of interest" description="Disordered" evidence="5">
    <location>
        <begin position="25"/>
        <end position="51"/>
    </location>
</feature>
<dbReference type="SUPFAM" id="SSF48403">
    <property type="entry name" value="Ankyrin repeat"/>
    <property type="match status" value="1"/>
</dbReference>
<dbReference type="Gene3D" id="1.25.40.20">
    <property type="entry name" value="Ankyrin repeat-containing domain"/>
    <property type="match status" value="1"/>
</dbReference>
<evidence type="ECO:0000256" key="1">
    <source>
        <dbReference type="ARBA" id="ARBA00022737"/>
    </source>
</evidence>
<feature type="repeat" description="ANK" evidence="4">
    <location>
        <begin position="520"/>
        <end position="543"/>
    </location>
</feature>
<feature type="compositionally biased region" description="Low complexity" evidence="5">
    <location>
        <begin position="267"/>
        <end position="278"/>
    </location>
</feature>
<dbReference type="SMART" id="SM00248">
    <property type="entry name" value="ANK"/>
    <property type="match status" value="2"/>
</dbReference>
<comment type="caution">
    <text evidence="6">The sequence shown here is derived from an EMBL/GenBank/DDBJ whole genome shotgun (WGS) entry which is preliminary data.</text>
</comment>
<evidence type="ECO:0000313" key="6">
    <source>
        <dbReference type="EMBL" id="KAA8584621.1"/>
    </source>
</evidence>